<keyword evidence="1" id="KW-0812">Transmembrane</keyword>
<dbReference type="OrthoDB" id="31120at2157"/>
<dbReference type="KEGG" id="mfc:BRM9_0210"/>
<keyword evidence="1" id="KW-1133">Transmembrane helix</keyword>
<dbReference type="STRING" id="2162.BRM9_0210"/>
<dbReference type="EMBL" id="CP006933">
    <property type="protein sequence ID" value="AIS31039.1"/>
    <property type="molecule type" value="Genomic_DNA"/>
</dbReference>
<dbReference type="AlphaFoldDB" id="A0A089ZUP4"/>
<protein>
    <submittedName>
        <fullName evidence="2">Cell surface protein</fullName>
    </submittedName>
</protein>
<reference evidence="2 3" key="1">
    <citation type="submission" date="2013-12" db="EMBL/GenBank/DDBJ databases">
        <title>The complete genome sequence of Methanobacterium sp. BRM9.</title>
        <authorList>
            <consortium name="Pastoral Greenhouse Gas Research Consortium"/>
            <person name="Kelly W.J."/>
            <person name="Leahy S.C."/>
            <person name="Perry R."/>
            <person name="Li D."/>
            <person name="Altermann E."/>
            <person name="Lambie S.C."/>
            <person name="Attwood G.T."/>
        </authorList>
    </citation>
    <scope>NUCLEOTIDE SEQUENCE [LARGE SCALE GENOMIC DNA]</scope>
    <source>
        <strain evidence="2 3">BRM9</strain>
    </source>
</reference>
<dbReference type="GeneID" id="24791353"/>
<keyword evidence="1" id="KW-0472">Membrane</keyword>
<name>A0A089ZUP4_METFO</name>
<dbReference type="RefSeq" id="WP_023991298.1">
    <property type="nucleotide sequence ID" value="NZ_CP006933.1"/>
</dbReference>
<organism evidence="2 3">
    <name type="scientific">Methanobacterium formicicum</name>
    <dbReference type="NCBI Taxonomy" id="2162"/>
    <lineage>
        <taxon>Archaea</taxon>
        <taxon>Methanobacteriati</taxon>
        <taxon>Methanobacteriota</taxon>
        <taxon>Methanomada group</taxon>
        <taxon>Methanobacteria</taxon>
        <taxon>Methanobacteriales</taxon>
        <taxon>Methanobacteriaceae</taxon>
        <taxon>Methanobacterium</taxon>
    </lineage>
</organism>
<sequence length="841" mass="87618">MRNHIMLLTVAFIVVVTLTGAASAAATNTTTDAYLSGQEVADSAMADANLGLNQSAGNLVITTAGSATVNDQSSEGGAQAVVDTTSSLATGQAITHGSGNLLSLNDPNGPLTYTFVSLATNGALRAQTYTVTGTGLSYIISHGSSVYIGADMTQDQWNYAIEQLGANAYSIICIANLWASGAPADLLAETFTTGNINAGTIASYAMTRSFALTYPNGSNYVITNAGGLDDDALMYGVFGFNEILFSTSSGTPGETAFINYNTDSNNGDRYGVLALMKINDLTSQFKAATGITVVAGTLSEIQYNLWLLNLLKTNPAALFTVETLRSVSENDIAYLWYDDALGYGHGIDHDYIASLSAASATWNTNVMPVTNYGEMFNAGQAAFTAALNGGLFTIDDLAAGNVAVVLAPYYTNLLNTYSLVGFIDGIVSAGQTALENAGYTGVTGFTINNILQIRNPWTWGSNTGAALTSVFINVNSVSRINYLSAASRDIANLVMTGMQVKSAFNKNTGKYSSTTAGAIINASPSNIASGTVLGGNFAIPAVAGIGYAWAANAPYSYIRTIGRVGCICSTREYDLSTYLQEQYPLGPNERYFLLALTGAGETNRQISGRTTGFGVSPSQGTYYAMQGSNSAYPLILIIWNELTNTGRAMLIQYDDVAITAAMENGRYTSTAYKQEADLFWHLDQVWGNGPDAGVLASVITVVKSITIDQTFLNYLTSAGLDSIEKMLAAGEPVTPVTPGSTVQGTVGNGFAAISGAWNNAFNDLTAVTSTSNNEIAPGLSLGQSSSSAAAGTSTTSASSTVAGIPVGAILGGLFLILAGILLYLGRNTIVAVIKGYGRPGK</sequence>
<evidence type="ECO:0000313" key="3">
    <source>
        <dbReference type="Proteomes" id="UP000029661"/>
    </source>
</evidence>
<accession>A0A089ZUP4</accession>
<evidence type="ECO:0000256" key="1">
    <source>
        <dbReference type="SAM" id="Phobius"/>
    </source>
</evidence>
<dbReference type="Proteomes" id="UP000029661">
    <property type="component" value="Chromosome"/>
</dbReference>
<feature type="transmembrane region" description="Helical" evidence="1">
    <location>
        <begin position="802"/>
        <end position="824"/>
    </location>
</feature>
<gene>
    <name evidence="2" type="ORF">BRM9_0210</name>
</gene>
<proteinExistence type="predicted"/>
<evidence type="ECO:0000313" key="2">
    <source>
        <dbReference type="EMBL" id="AIS31039.1"/>
    </source>
</evidence>